<protein>
    <recommendedName>
        <fullName evidence="2">FCP1 homology domain-containing protein</fullName>
    </recommendedName>
</protein>
<dbReference type="InterPro" id="IPR036412">
    <property type="entry name" value="HAD-like_sf"/>
</dbReference>
<organism evidence="3">
    <name type="scientific">Blastocystis hominis</name>
    <dbReference type="NCBI Taxonomy" id="12968"/>
    <lineage>
        <taxon>Eukaryota</taxon>
        <taxon>Sar</taxon>
        <taxon>Stramenopiles</taxon>
        <taxon>Bigyra</taxon>
        <taxon>Opalozoa</taxon>
        <taxon>Opalinata</taxon>
        <taxon>Blastocystidae</taxon>
        <taxon>Blastocystis</taxon>
    </lineage>
</organism>
<proteinExistence type="predicted"/>
<dbReference type="GO" id="GO:0016791">
    <property type="term" value="F:phosphatase activity"/>
    <property type="evidence" value="ECO:0007669"/>
    <property type="project" value="InterPro"/>
</dbReference>
<dbReference type="SMART" id="SM00577">
    <property type="entry name" value="CPDc"/>
    <property type="match status" value="1"/>
</dbReference>
<keyword evidence="4" id="KW-1185">Reference proteome</keyword>
<dbReference type="FunFam" id="3.40.50.1000:FF:000093">
    <property type="entry name" value="NLI interacting factor-like phosphatase family protein"/>
    <property type="match status" value="1"/>
</dbReference>
<dbReference type="EMBL" id="FN668644">
    <property type="protein sequence ID" value="CBK21762.2"/>
    <property type="molecule type" value="Genomic_DNA"/>
</dbReference>
<gene>
    <name evidence="3" type="ORF">GSBLH_T00001880001</name>
</gene>
<dbReference type="InterPro" id="IPR004274">
    <property type="entry name" value="FCP1_dom"/>
</dbReference>
<sequence length="399" mass="44998">MFVIFVCSRIHPSSHSSFYISSFLYCLLDYAHYPVADTDSSSNSGDLSKVQVAFRKNRRSLQTSSSSSLADSLRSSIIRHTKAEEEVLSPDLHVNPSLRNSITGKVPESSIRNSNIDSASTIIRQYPMVTLSCFPSSPKVIIRGKDKQSSDLVSSHHKEEIEPASPNLITSAPETQQEAEPESTFNPVIIIKNLPPYDSLPAALQERVLLPPKSPTAPKYTLVLDLDETLVHCSMERDPSADLAFSIRHEGQRFTIYANVRPFLFYLLKRVAPYYEIVIYTASQKCYADRLLDILDSEQHLITHRLYREHCLNIDGNYIKDLNALNRDLSKTVIVDNYISCFGYHLDNGIPIISWFSDKADHEVARLLCVRSSCTTYLLCCCLLYAMRTFAPRSKVSST</sequence>
<name>D8M123_BLAHO</name>
<dbReference type="InterPro" id="IPR023214">
    <property type="entry name" value="HAD_sf"/>
</dbReference>
<dbReference type="SUPFAM" id="SSF56784">
    <property type="entry name" value="HAD-like"/>
    <property type="match status" value="1"/>
</dbReference>
<dbReference type="PROSITE" id="PS50969">
    <property type="entry name" value="FCP1"/>
    <property type="match status" value="1"/>
</dbReference>
<feature type="domain" description="FCP1 homology" evidence="2">
    <location>
        <begin position="215"/>
        <end position="374"/>
    </location>
</feature>
<dbReference type="CDD" id="cd07521">
    <property type="entry name" value="HAD_FCP1-like"/>
    <property type="match status" value="1"/>
</dbReference>
<dbReference type="GeneID" id="24919103"/>
<dbReference type="NCBIfam" id="TIGR02251">
    <property type="entry name" value="HIF-SF_euk"/>
    <property type="match status" value="1"/>
</dbReference>
<dbReference type="InParanoid" id="D8M123"/>
<reference evidence="3" key="1">
    <citation type="submission" date="2010-02" db="EMBL/GenBank/DDBJ databases">
        <title>Sequencing and annotation of the Blastocystis hominis genome.</title>
        <authorList>
            <person name="Wincker P."/>
        </authorList>
    </citation>
    <scope>NUCLEOTIDE SEQUENCE</scope>
    <source>
        <strain evidence="3">Singapore isolate B</strain>
    </source>
</reference>
<dbReference type="Proteomes" id="UP000008312">
    <property type="component" value="Unassembled WGS sequence"/>
</dbReference>
<dbReference type="Gene3D" id="3.40.50.1000">
    <property type="entry name" value="HAD superfamily/HAD-like"/>
    <property type="match status" value="1"/>
</dbReference>
<feature type="region of interest" description="Disordered" evidence="1">
    <location>
        <begin position="145"/>
        <end position="168"/>
    </location>
</feature>
<dbReference type="InterPro" id="IPR050365">
    <property type="entry name" value="TIM50"/>
</dbReference>
<feature type="compositionally biased region" description="Basic and acidic residues" evidence="1">
    <location>
        <begin position="145"/>
        <end position="161"/>
    </location>
</feature>
<accession>D8M123</accession>
<dbReference type="PANTHER" id="PTHR12210">
    <property type="entry name" value="DULLARD PROTEIN PHOSPHATASE"/>
    <property type="match status" value="1"/>
</dbReference>
<dbReference type="AlphaFoldDB" id="D8M123"/>
<evidence type="ECO:0000259" key="2">
    <source>
        <dbReference type="PROSITE" id="PS50969"/>
    </source>
</evidence>
<evidence type="ECO:0000256" key="1">
    <source>
        <dbReference type="SAM" id="MobiDB-lite"/>
    </source>
</evidence>
<dbReference type="OrthoDB" id="277011at2759"/>
<evidence type="ECO:0000313" key="3">
    <source>
        <dbReference type="EMBL" id="CBK21762.2"/>
    </source>
</evidence>
<dbReference type="Pfam" id="PF03031">
    <property type="entry name" value="NIF"/>
    <property type="match status" value="1"/>
</dbReference>
<dbReference type="InterPro" id="IPR011948">
    <property type="entry name" value="Dullard_phosphatase"/>
</dbReference>
<evidence type="ECO:0000313" key="4">
    <source>
        <dbReference type="Proteomes" id="UP000008312"/>
    </source>
</evidence>
<dbReference type="RefSeq" id="XP_012895810.1">
    <property type="nucleotide sequence ID" value="XM_013040356.1"/>
</dbReference>